<protein>
    <submittedName>
        <fullName evidence="5">Uncharacterized protein</fullName>
    </submittedName>
</protein>
<dbReference type="OrthoDB" id="8730115at2759"/>
<accession>A0A8C5DWB1</accession>
<dbReference type="GO" id="GO:0005634">
    <property type="term" value="C:nucleus"/>
    <property type="evidence" value="ECO:0007669"/>
    <property type="project" value="UniProtKB-SubCell"/>
</dbReference>
<organism evidence="5 6">
    <name type="scientific">Gouania willdenowi</name>
    <name type="common">Blunt-snouted clingfish</name>
    <name type="synonym">Lepadogaster willdenowi</name>
    <dbReference type="NCBI Taxonomy" id="441366"/>
    <lineage>
        <taxon>Eukaryota</taxon>
        <taxon>Metazoa</taxon>
        <taxon>Chordata</taxon>
        <taxon>Craniata</taxon>
        <taxon>Vertebrata</taxon>
        <taxon>Euteleostomi</taxon>
        <taxon>Actinopterygii</taxon>
        <taxon>Neopterygii</taxon>
        <taxon>Teleostei</taxon>
        <taxon>Neoteleostei</taxon>
        <taxon>Acanthomorphata</taxon>
        <taxon>Ovalentaria</taxon>
        <taxon>Blenniimorphae</taxon>
        <taxon>Blenniiformes</taxon>
        <taxon>Gobiesocoidei</taxon>
        <taxon>Gobiesocidae</taxon>
        <taxon>Gobiesocinae</taxon>
        <taxon>Gouania</taxon>
    </lineage>
</organism>
<keyword evidence="6" id="KW-1185">Reference proteome</keyword>
<feature type="compositionally biased region" description="Polar residues" evidence="4">
    <location>
        <begin position="70"/>
        <end position="84"/>
    </location>
</feature>
<dbReference type="PANTHER" id="PTHR28491">
    <property type="entry name" value="UPF0688 PROTEIN C1ORF174"/>
    <property type="match status" value="1"/>
</dbReference>
<feature type="compositionally biased region" description="Basic and acidic residues" evidence="4">
    <location>
        <begin position="15"/>
        <end position="32"/>
    </location>
</feature>
<dbReference type="Pfam" id="PF15772">
    <property type="entry name" value="UPF0688"/>
    <property type="match status" value="1"/>
</dbReference>
<dbReference type="Ensembl" id="ENSGWIT00000014272.1">
    <property type="protein sequence ID" value="ENSGWIP00000012825.1"/>
    <property type="gene ID" value="ENSGWIG00000007408.1"/>
</dbReference>
<dbReference type="RefSeq" id="XP_028309932.1">
    <property type="nucleotide sequence ID" value="XM_028454131.1"/>
</dbReference>
<dbReference type="GeneID" id="114467669"/>
<sequence>MSSHLDNVKPKKRKTNSELRSCRKGSTKERSMKSPKTQPTAGSSTGATGYRKPVDPLETPSLISCECHLSTGSRRCSASPQLENQEGKENKLGAELGRGLEGNRTSDKGEPEHMDYEETGKIVYPDDDSNEILPVEQFFGNLHTVQELPQRPHAASSRAHQRRHYYAPENSDDDDEELNLSSRQHEDGP</sequence>
<dbReference type="AlphaFoldDB" id="A0A8C5DWB1"/>
<reference evidence="5" key="1">
    <citation type="submission" date="2020-06" db="EMBL/GenBank/DDBJ databases">
        <authorList>
            <consortium name="Wellcome Sanger Institute Data Sharing"/>
        </authorList>
    </citation>
    <scope>NUCLEOTIDE SEQUENCE [LARGE SCALE GENOMIC DNA]</scope>
</reference>
<evidence type="ECO:0000256" key="4">
    <source>
        <dbReference type="SAM" id="MobiDB-lite"/>
    </source>
</evidence>
<evidence type="ECO:0000256" key="3">
    <source>
        <dbReference type="ARBA" id="ARBA00023242"/>
    </source>
</evidence>
<name>A0A8C5DWB1_GOUWI</name>
<dbReference type="InterPro" id="IPR031530">
    <property type="entry name" value="UPF0688"/>
</dbReference>
<feature type="region of interest" description="Disordered" evidence="4">
    <location>
        <begin position="70"/>
        <end position="129"/>
    </location>
</feature>
<keyword evidence="3" id="KW-0539">Nucleus</keyword>
<proteinExistence type="inferred from homology"/>
<evidence type="ECO:0000256" key="2">
    <source>
        <dbReference type="ARBA" id="ARBA00006634"/>
    </source>
</evidence>
<feature type="compositionally biased region" description="Polar residues" evidence="4">
    <location>
        <begin position="34"/>
        <end position="47"/>
    </location>
</feature>
<dbReference type="Proteomes" id="UP000694680">
    <property type="component" value="Chromosome 7"/>
</dbReference>
<evidence type="ECO:0000313" key="5">
    <source>
        <dbReference type="Ensembl" id="ENSGWIP00000012825.1"/>
    </source>
</evidence>
<dbReference type="Ensembl" id="ENSGWIT00000014271.1">
    <property type="protein sequence ID" value="ENSGWIP00000012824.1"/>
    <property type="gene ID" value="ENSGWIG00000007408.1"/>
</dbReference>
<gene>
    <name evidence="5" type="primary">c7h1orf174</name>
</gene>
<evidence type="ECO:0000256" key="1">
    <source>
        <dbReference type="ARBA" id="ARBA00004123"/>
    </source>
</evidence>
<comment type="similarity">
    <text evidence="2">Belongs to the UPF0688 family.</text>
</comment>
<feature type="region of interest" description="Disordered" evidence="4">
    <location>
        <begin position="145"/>
        <end position="189"/>
    </location>
</feature>
<reference evidence="5" key="2">
    <citation type="submission" date="2025-05" db="UniProtKB">
        <authorList>
            <consortium name="Ensembl"/>
        </authorList>
    </citation>
    <scope>IDENTIFICATION</scope>
</reference>
<dbReference type="PANTHER" id="PTHR28491:SF1">
    <property type="entry name" value="UPF0688 PROTEIN C1ORF174"/>
    <property type="match status" value="1"/>
</dbReference>
<feature type="compositionally biased region" description="Basic and acidic residues" evidence="4">
    <location>
        <begin position="104"/>
        <end position="120"/>
    </location>
</feature>
<feature type="region of interest" description="Disordered" evidence="4">
    <location>
        <begin position="1"/>
        <end position="57"/>
    </location>
</feature>
<evidence type="ECO:0000313" key="6">
    <source>
        <dbReference type="Proteomes" id="UP000694680"/>
    </source>
</evidence>
<dbReference type="CTD" id="138850445"/>
<comment type="subcellular location">
    <subcellularLocation>
        <location evidence="1">Nucleus</location>
    </subcellularLocation>
</comment>